<organism evidence="3 4">
    <name type="scientific">Bemisia tabaci</name>
    <name type="common">Sweetpotato whitefly</name>
    <name type="synonym">Aleurodes tabaci</name>
    <dbReference type="NCBI Taxonomy" id="7038"/>
    <lineage>
        <taxon>Eukaryota</taxon>
        <taxon>Metazoa</taxon>
        <taxon>Ecdysozoa</taxon>
        <taxon>Arthropoda</taxon>
        <taxon>Hexapoda</taxon>
        <taxon>Insecta</taxon>
        <taxon>Pterygota</taxon>
        <taxon>Neoptera</taxon>
        <taxon>Paraneoptera</taxon>
        <taxon>Hemiptera</taxon>
        <taxon>Sternorrhyncha</taxon>
        <taxon>Aleyrodoidea</taxon>
        <taxon>Aleyrodidae</taxon>
        <taxon>Aleyrodinae</taxon>
        <taxon>Bemisia</taxon>
    </lineage>
</organism>
<dbReference type="InterPro" id="IPR005804">
    <property type="entry name" value="FA_desaturase_dom"/>
</dbReference>
<feature type="transmembrane region" description="Helical" evidence="1">
    <location>
        <begin position="64"/>
        <end position="84"/>
    </location>
</feature>
<keyword evidence="1" id="KW-1133">Transmembrane helix</keyword>
<name>A0A9P0F2H1_BEMTA</name>
<dbReference type="EMBL" id="OU963864">
    <property type="protein sequence ID" value="CAH0386920.1"/>
    <property type="molecule type" value="Genomic_DNA"/>
</dbReference>
<evidence type="ECO:0000256" key="1">
    <source>
        <dbReference type="SAM" id="Phobius"/>
    </source>
</evidence>
<gene>
    <name evidence="3" type="ORF">BEMITA_LOCUS5984</name>
</gene>
<feature type="transmembrane region" description="Helical" evidence="1">
    <location>
        <begin position="31"/>
        <end position="52"/>
    </location>
</feature>
<reference evidence="3" key="1">
    <citation type="submission" date="2021-12" db="EMBL/GenBank/DDBJ databases">
        <authorList>
            <person name="King R."/>
        </authorList>
    </citation>
    <scope>NUCLEOTIDE SEQUENCE</scope>
</reference>
<dbReference type="CDD" id="cd03507">
    <property type="entry name" value="Delta12-FADS-like"/>
    <property type="match status" value="1"/>
</dbReference>
<dbReference type="GO" id="GO:0006629">
    <property type="term" value="P:lipid metabolic process"/>
    <property type="evidence" value="ECO:0007669"/>
    <property type="project" value="InterPro"/>
</dbReference>
<evidence type="ECO:0000313" key="3">
    <source>
        <dbReference type="EMBL" id="CAH0386920.1"/>
    </source>
</evidence>
<evidence type="ECO:0000313" key="4">
    <source>
        <dbReference type="Proteomes" id="UP001152759"/>
    </source>
</evidence>
<dbReference type="InterPro" id="IPR012171">
    <property type="entry name" value="Fatty_acid_desaturase"/>
</dbReference>
<proteinExistence type="predicted"/>
<accession>A0A9P0F2H1</accession>
<dbReference type="Pfam" id="PF00487">
    <property type="entry name" value="FA_desaturase"/>
    <property type="match status" value="1"/>
</dbReference>
<feature type="transmembrane region" description="Helical" evidence="1">
    <location>
        <begin position="7"/>
        <end position="25"/>
    </location>
</feature>
<feature type="domain" description="Fatty acid desaturase" evidence="2">
    <location>
        <begin position="32"/>
        <end position="293"/>
    </location>
</feature>
<feature type="transmembrane region" description="Helical" evidence="1">
    <location>
        <begin position="126"/>
        <end position="143"/>
    </location>
</feature>
<dbReference type="AlphaFoldDB" id="A0A9P0F2H1"/>
<protein>
    <recommendedName>
        <fullName evidence="2">Fatty acid desaturase domain-containing protein</fullName>
    </recommendedName>
</protein>
<evidence type="ECO:0000259" key="2">
    <source>
        <dbReference type="Pfam" id="PF00487"/>
    </source>
</evidence>
<feature type="transmembrane region" description="Helical" evidence="1">
    <location>
        <begin position="195"/>
        <end position="219"/>
    </location>
</feature>
<dbReference type="PANTHER" id="PTHR32100">
    <property type="entry name" value="OMEGA-6 FATTY ACID DESATURASE, CHLOROPLASTIC"/>
    <property type="match status" value="1"/>
</dbReference>
<keyword evidence="1" id="KW-0812">Transmembrane</keyword>
<sequence>MYYVATDVGAILLSTYLATFIPLLPPFLQVIAWPLHWTVAGSFMLGAWLIGHDCGHHAFSDYKWLNDVIGFFLHSAMLTPYFSWKYSHTSHHANTGSTERQVVFLVKKKDALPWHARYTDNPPLRVLNLTISLFIGWPLYLTFNVSGRTYDSFANHFYPQGPNFTRRQRAKVLLSDLGVTSVAYAIYRLTLSTSLSWMLCIYGLPLLFANAWIVAISYLNHIHPALPHYDEGEWDWMRGTMSTVNRDFGWWNYFSHHITDGHVAHHLFPTMPHYHVMEATEAIKPILGEYYLLDRTPVWRALYRETKECLFVAPEKVRKGVHWFGSLVEEKAG</sequence>
<keyword evidence="4" id="KW-1185">Reference proteome</keyword>
<keyword evidence="1" id="KW-0472">Membrane</keyword>
<dbReference type="Proteomes" id="UP001152759">
    <property type="component" value="Chromosome 3"/>
</dbReference>
<dbReference type="GO" id="GO:0016491">
    <property type="term" value="F:oxidoreductase activity"/>
    <property type="evidence" value="ECO:0007669"/>
    <property type="project" value="InterPro"/>
</dbReference>